<gene>
    <name evidence="2" type="ORF">M441DRAFT_155174</name>
</gene>
<feature type="domain" description="Tf2-1-like SH3-like" evidence="1">
    <location>
        <begin position="2"/>
        <end position="47"/>
    </location>
</feature>
<dbReference type="Pfam" id="PF24626">
    <property type="entry name" value="SH3_Tf2-1"/>
    <property type="match status" value="1"/>
</dbReference>
<evidence type="ECO:0000259" key="1">
    <source>
        <dbReference type="Pfam" id="PF24626"/>
    </source>
</evidence>
<reference evidence="2 3" key="1">
    <citation type="submission" date="2016-07" db="EMBL/GenBank/DDBJ databases">
        <title>Multiple horizontal gene transfer events from other fungi enriched the ability of initially mycotrophic Trichoderma (Ascomycota) to feed on dead plant biomass.</title>
        <authorList>
            <consortium name="DOE Joint Genome Institute"/>
            <person name="Aerts A."/>
            <person name="Atanasova L."/>
            <person name="Chenthamara K."/>
            <person name="Zhang J."/>
            <person name="Grujic M."/>
            <person name="Henrissat B."/>
            <person name="Kuo A."/>
            <person name="Salamov A."/>
            <person name="Lipzen A."/>
            <person name="Labutti K."/>
            <person name="Barry K."/>
            <person name="Miao Y."/>
            <person name="Rahimi M.J."/>
            <person name="Shen Q."/>
            <person name="Grigoriev I.V."/>
            <person name="Kubicek C.P."/>
            <person name="Druzhinina I.S."/>
        </authorList>
    </citation>
    <scope>NUCLEOTIDE SEQUENCE [LARGE SCALE GENOMIC DNA]</scope>
    <source>
        <strain evidence="2 3">CBS 433.97</strain>
    </source>
</reference>
<dbReference type="InterPro" id="IPR056924">
    <property type="entry name" value="SH3_Tf2-1"/>
</dbReference>
<dbReference type="AlphaFoldDB" id="A0A2T3YQ95"/>
<evidence type="ECO:0000313" key="2">
    <source>
        <dbReference type="EMBL" id="PTB34686.1"/>
    </source>
</evidence>
<proteinExistence type="predicted"/>
<feature type="non-terminal residue" evidence="2">
    <location>
        <position position="1"/>
    </location>
</feature>
<organism evidence="2 3">
    <name type="scientific">Trichoderma asperellum (strain ATCC 204424 / CBS 433.97 / NBRC 101777)</name>
    <dbReference type="NCBI Taxonomy" id="1042311"/>
    <lineage>
        <taxon>Eukaryota</taxon>
        <taxon>Fungi</taxon>
        <taxon>Dikarya</taxon>
        <taxon>Ascomycota</taxon>
        <taxon>Pezizomycotina</taxon>
        <taxon>Sordariomycetes</taxon>
        <taxon>Hypocreomycetidae</taxon>
        <taxon>Hypocreales</taxon>
        <taxon>Hypocreaceae</taxon>
        <taxon>Trichoderma</taxon>
    </lineage>
</organism>
<dbReference type="Proteomes" id="UP000240493">
    <property type="component" value="Unassembled WGS sequence"/>
</dbReference>
<protein>
    <recommendedName>
        <fullName evidence="1">Tf2-1-like SH3-like domain-containing protein</fullName>
    </recommendedName>
</protein>
<evidence type="ECO:0000313" key="3">
    <source>
        <dbReference type="Proteomes" id="UP000240493"/>
    </source>
</evidence>
<sequence length="78" mass="9383">LNNKLNFKKLKLFKILKKIKEVNYKLDLPNNIKLKITIFYILLLEKALINKKTGKLIINKIIIKDIKKKYKIKKLLYI</sequence>
<name>A0A2T3YQ95_TRIA4</name>
<dbReference type="EMBL" id="KZ679492">
    <property type="protein sequence ID" value="PTB34686.1"/>
    <property type="molecule type" value="Genomic_DNA"/>
</dbReference>
<accession>A0A2T3YQ95</accession>
<keyword evidence="3" id="KW-1185">Reference proteome</keyword>